<dbReference type="Proteomes" id="UP000580250">
    <property type="component" value="Unassembled WGS sequence"/>
</dbReference>
<evidence type="ECO:0000313" key="1">
    <source>
        <dbReference type="EMBL" id="CAD2123444.1"/>
    </source>
</evidence>
<accession>A0A6V7TI81</accession>
<name>A0A6V7TI81_MELEN</name>
<dbReference type="EMBL" id="CAJEWN010000002">
    <property type="protein sequence ID" value="CAD2123444.1"/>
    <property type="molecule type" value="Genomic_DNA"/>
</dbReference>
<proteinExistence type="predicted"/>
<comment type="caution">
    <text evidence="1">The sequence shown here is derived from an EMBL/GenBank/DDBJ whole genome shotgun (WGS) entry which is preliminary data.</text>
</comment>
<gene>
    <name evidence="1" type="ORF">MENT_LOCUS438</name>
</gene>
<protein>
    <submittedName>
        <fullName evidence="1">Uncharacterized protein</fullName>
    </submittedName>
</protein>
<evidence type="ECO:0000313" key="2">
    <source>
        <dbReference type="Proteomes" id="UP000580250"/>
    </source>
</evidence>
<organism evidence="1 2">
    <name type="scientific">Meloidogyne enterolobii</name>
    <name type="common">Root-knot nematode worm</name>
    <name type="synonym">Meloidogyne mayaguensis</name>
    <dbReference type="NCBI Taxonomy" id="390850"/>
    <lineage>
        <taxon>Eukaryota</taxon>
        <taxon>Metazoa</taxon>
        <taxon>Ecdysozoa</taxon>
        <taxon>Nematoda</taxon>
        <taxon>Chromadorea</taxon>
        <taxon>Rhabditida</taxon>
        <taxon>Tylenchina</taxon>
        <taxon>Tylenchomorpha</taxon>
        <taxon>Tylenchoidea</taxon>
        <taxon>Meloidogynidae</taxon>
        <taxon>Meloidogyninae</taxon>
        <taxon>Meloidogyne</taxon>
    </lineage>
</organism>
<dbReference type="AlphaFoldDB" id="A0A6V7TI81"/>
<reference evidence="1 2" key="1">
    <citation type="submission" date="2020-08" db="EMBL/GenBank/DDBJ databases">
        <authorList>
            <person name="Koutsovoulos G."/>
            <person name="Danchin GJ E."/>
        </authorList>
    </citation>
    <scope>NUCLEOTIDE SEQUENCE [LARGE SCALE GENOMIC DNA]</scope>
</reference>
<sequence>MGSLQELLTKQFRGGDLHKLKNKDLINYNNYSIIKLCINYICKIEVK</sequence>